<organism evidence="2 3">
    <name type="scientific">Deinococcus ruber</name>
    <dbReference type="NCBI Taxonomy" id="1848197"/>
    <lineage>
        <taxon>Bacteria</taxon>
        <taxon>Thermotogati</taxon>
        <taxon>Deinococcota</taxon>
        <taxon>Deinococci</taxon>
        <taxon>Deinococcales</taxon>
        <taxon>Deinococcaceae</taxon>
        <taxon>Deinococcus</taxon>
    </lineage>
</organism>
<dbReference type="Proteomes" id="UP000603865">
    <property type="component" value="Unassembled WGS sequence"/>
</dbReference>
<feature type="region of interest" description="Disordered" evidence="1">
    <location>
        <begin position="21"/>
        <end position="44"/>
    </location>
</feature>
<accession>A0A918C8W6</accession>
<dbReference type="AlphaFoldDB" id="A0A918C8W6"/>
<reference evidence="2" key="1">
    <citation type="journal article" date="2014" name="Int. J. Syst. Evol. Microbiol.">
        <title>Complete genome sequence of Corynebacterium casei LMG S-19264T (=DSM 44701T), isolated from a smear-ripened cheese.</title>
        <authorList>
            <consortium name="US DOE Joint Genome Institute (JGI-PGF)"/>
            <person name="Walter F."/>
            <person name="Albersmeier A."/>
            <person name="Kalinowski J."/>
            <person name="Ruckert C."/>
        </authorList>
    </citation>
    <scope>NUCLEOTIDE SEQUENCE</scope>
    <source>
        <strain evidence="2">JCM 31311</strain>
    </source>
</reference>
<gene>
    <name evidence="2" type="ORF">GCM10008957_27110</name>
</gene>
<name>A0A918C8W6_9DEIO</name>
<proteinExistence type="predicted"/>
<keyword evidence="3" id="KW-1185">Reference proteome</keyword>
<protein>
    <submittedName>
        <fullName evidence="2">Uncharacterized protein</fullName>
    </submittedName>
</protein>
<dbReference type="RefSeq" id="WP_229776066.1">
    <property type="nucleotide sequence ID" value="NZ_BMQL01000015.1"/>
</dbReference>
<reference evidence="2" key="2">
    <citation type="submission" date="2020-09" db="EMBL/GenBank/DDBJ databases">
        <authorList>
            <person name="Sun Q."/>
            <person name="Ohkuma M."/>
        </authorList>
    </citation>
    <scope>NUCLEOTIDE SEQUENCE</scope>
    <source>
        <strain evidence="2">JCM 31311</strain>
    </source>
</reference>
<evidence type="ECO:0000256" key="1">
    <source>
        <dbReference type="SAM" id="MobiDB-lite"/>
    </source>
</evidence>
<evidence type="ECO:0000313" key="2">
    <source>
        <dbReference type="EMBL" id="GGR12757.1"/>
    </source>
</evidence>
<sequence>MSIEVPLISLPPIAVPQTITTESSTLEGSASSQPETVLTTPSKRPANKQFDDIYITTFGVEVSYIHVLRDHRLDATIGKYHSQNKGDDWLVEALTEAAALSRTRSVIRIHTTEAPLAELIRNFRQNDEARFKELKRHLTSSGKTFQLARPERETPMWRELMRLMQNGKTLTPSPLVTYMVHTAAMTDYEQVYCGVVMVGLGSIVVYARKSDGDDLVHAELEMMQWVIENAGGGGRLDVHHSSDGARRMWEQSAHLSTMSGSDTLGNAGAKLRALVREAAKQRTQISPARVPNPILDRFAKAAAATCWLGTNVM</sequence>
<dbReference type="EMBL" id="BMQL01000015">
    <property type="protein sequence ID" value="GGR12757.1"/>
    <property type="molecule type" value="Genomic_DNA"/>
</dbReference>
<comment type="caution">
    <text evidence="2">The sequence shown here is derived from an EMBL/GenBank/DDBJ whole genome shotgun (WGS) entry which is preliminary data.</text>
</comment>
<evidence type="ECO:0000313" key="3">
    <source>
        <dbReference type="Proteomes" id="UP000603865"/>
    </source>
</evidence>
<feature type="compositionally biased region" description="Polar residues" evidence="1">
    <location>
        <begin position="21"/>
        <end position="42"/>
    </location>
</feature>